<dbReference type="Proteomes" id="UP000789920">
    <property type="component" value="Unassembled WGS sequence"/>
</dbReference>
<reference evidence="1" key="1">
    <citation type="submission" date="2021-06" db="EMBL/GenBank/DDBJ databases">
        <authorList>
            <person name="Kallberg Y."/>
            <person name="Tangrot J."/>
            <person name="Rosling A."/>
        </authorList>
    </citation>
    <scope>NUCLEOTIDE SEQUENCE</scope>
    <source>
        <strain evidence="1">MA461A</strain>
    </source>
</reference>
<organism evidence="1 2">
    <name type="scientific">Racocetra persica</name>
    <dbReference type="NCBI Taxonomy" id="160502"/>
    <lineage>
        <taxon>Eukaryota</taxon>
        <taxon>Fungi</taxon>
        <taxon>Fungi incertae sedis</taxon>
        <taxon>Mucoromycota</taxon>
        <taxon>Glomeromycotina</taxon>
        <taxon>Glomeromycetes</taxon>
        <taxon>Diversisporales</taxon>
        <taxon>Gigasporaceae</taxon>
        <taxon>Racocetra</taxon>
    </lineage>
</organism>
<evidence type="ECO:0000313" key="2">
    <source>
        <dbReference type="Proteomes" id="UP000789920"/>
    </source>
</evidence>
<gene>
    <name evidence="1" type="ORF">RPERSI_LOCUS12806</name>
</gene>
<feature type="non-terminal residue" evidence="1">
    <location>
        <position position="1"/>
    </location>
</feature>
<keyword evidence="2" id="KW-1185">Reference proteome</keyword>
<sequence length="440" mass="49885">TADKADQKVGVEKDQTQKQPEETSEQEPANGFGEDDCTWEAESNVYADDLVEEYWSKKREEEEVASTSKSKGRKRAAQPSSPVMKQDSKRQRSSKKTKSPRTKMEEDEFDEDWENQVVAVETVTRDDKNGELLVYLKWKNGETSRHPAKDANARCPQKLFYNVFIANECSESPSTATEHTCPVCNIKCAAVELSDQLPPNLNMFFRPAHEIMDEAADVMRQTNTFSLLRFLKDKVTKQKQMLDKAKDELLQYKDIKNQLQAIKKENQRLKAQIQDVRSSIAVNETTESPSKLNSSLRTRKLSGDRHSNHSNHICKPRTPNPPTRLSLPDSSSPVQHGYYYNNNGNGFTPENQSLWNKGEEFDGGVTPNQINHDKGFIGQSSNKTYSTFIGDGYEKYSHQSTRLQSFPRPGTASGTRMTWNQLHNDAGYITRPSTPIMNGS</sequence>
<dbReference type="EMBL" id="CAJVQC010027789">
    <property type="protein sequence ID" value="CAG8737489.1"/>
    <property type="molecule type" value="Genomic_DNA"/>
</dbReference>
<comment type="caution">
    <text evidence="1">The sequence shown here is derived from an EMBL/GenBank/DDBJ whole genome shotgun (WGS) entry which is preliminary data.</text>
</comment>
<evidence type="ECO:0000313" key="1">
    <source>
        <dbReference type="EMBL" id="CAG8737489.1"/>
    </source>
</evidence>
<accession>A0ACA9Q4T2</accession>
<protein>
    <submittedName>
        <fullName evidence="1">21540_t:CDS:1</fullName>
    </submittedName>
</protein>
<proteinExistence type="predicted"/>
<name>A0ACA9Q4T2_9GLOM</name>
<feature type="non-terminal residue" evidence="1">
    <location>
        <position position="440"/>
    </location>
</feature>